<gene>
    <name evidence="4" type="ORF">SAMN05421721_11528</name>
</gene>
<dbReference type="AlphaFoldDB" id="A0A1I4SCG0"/>
<feature type="domain" description="Flagellar Assembly Protein A N-terminal region" evidence="3">
    <location>
        <begin position="86"/>
        <end position="257"/>
    </location>
</feature>
<evidence type="ECO:0000256" key="1">
    <source>
        <dbReference type="SAM" id="Coils"/>
    </source>
</evidence>
<feature type="coiled-coil region" evidence="1">
    <location>
        <begin position="426"/>
        <end position="496"/>
    </location>
</feature>
<evidence type="ECO:0000256" key="2">
    <source>
        <dbReference type="SAM" id="MobiDB-lite"/>
    </source>
</evidence>
<dbReference type="EMBL" id="FOUO01000015">
    <property type="protein sequence ID" value="SFM62168.1"/>
    <property type="molecule type" value="Genomic_DNA"/>
</dbReference>
<keyword evidence="5" id="KW-1185">Reference proteome</keyword>
<sequence>MRDTEGPREPVSPPPQFHTDETGTALYASPPSPGQPLDADLVRTALGAAGYGDWAIIDEGMKALTRGQEGDAPVLLARALDGAMALKIQGKGREAVLHLDPPQGGQPVTLEQVREALTQQGVVHGIDEAALEAAVEAGKQAPQEVVVAEATPPEHGEDTRFEPLVPEAHDRRPRVDERGRVDYRDLGGVVQVSPGTPLMRRHPATPGTPGRDIFGGVIPSKPGKEYAFDAHLRNAERDPEDPDLLRAAIQGVPSVVDRGVMVDDLLQVDGVDLSVGHLTFDGTVQIRHDVVEGMHVEATGDIHVGGMVEGARLEAGGDIVVHKGVVGRLDQGEPTAVLRAGGGVSAHFIENGRVEAHHLLVREQLVHCHVSVRQSVMIGPEGARKGQIMGGEVRAGHLVDCRLLGGPNGPHTVVAVGLDPQAQDRLAAVEAQLEEKRRLQEELDKALRFAHAHPERVRPDFLERAGNTLANTREAMAALEAEREERMQSLQQAQGACIQVRGRAYPGVEVRIGDRVRRLSNESVGGLFLFRDGEIIFDHAL</sequence>
<protein>
    <recommendedName>
        <fullName evidence="3">Flagellar Assembly Protein A N-terminal region domain-containing protein</fullName>
    </recommendedName>
</protein>
<reference evidence="4 5" key="1">
    <citation type="submission" date="2016-10" db="EMBL/GenBank/DDBJ databases">
        <authorList>
            <person name="de Groot N.N."/>
        </authorList>
    </citation>
    <scope>NUCLEOTIDE SEQUENCE [LARGE SCALE GENOMIC DNA]</scope>
    <source>
        <strain evidence="4 5">DSM 4180</strain>
    </source>
</reference>
<feature type="region of interest" description="Disordered" evidence="2">
    <location>
        <begin position="192"/>
        <end position="212"/>
    </location>
</feature>
<evidence type="ECO:0000313" key="4">
    <source>
        <dbReference type="EMBL" id="SFM62168.1"/>
    </source>
</evidence>
<dbReference type="InterPro" id="IPR046866">
    <property type="entry name" value="FapA_N"/>
</dbReference>
<evidence type="ECO:0000313" key="5">
    <source>
        <dbReference type="Proteomes" id="UP000199556"/>
    </source>
</evidence>
<proteinExistence type="predicted"/>
<dbReference type="STRING" id="195064.SAMN05421721_11528"/>
<dbReference type="Proteomes" id="UP000199556">
    <property type="component" value="Unassembled WGS sequence"/>
</dbReference>
<dbReference type="InterPro" id="IPR005646">
    <property type="entry name" value="FapA"/>
</dbReference>
<dbReference type="Pfam" id="PF20250">
    <property type="entry name" value="FapA_N"/>
    <property type="match status" value="1"/>
</dbReference>
<organism evidence="4 5">
    <name type="scientific">Ectothiorhodospira mobilis</name>
    <dbReference type="NCBI Taxonomy" id="195064"/>
    <lineage>
        <taxon>Bacteria</taxon>
        <taxon>Pseudomonadati</taxon>
        <taxon>Pseudomonadota</taxon>
        <taxon>Gammaproteobacteria</taxon>
        <taxon>Chromatiales</taxon>
        <taxon>Ectothiorhodospiraceae</taxon>
        <taxon>Ectothiorhodospira</taxon>
    </lineage>
</organism>
<dbReference type="InterPro" id="IPR046865">
    <property type="entry name" value="FapA_b_solenoid"/>
</dbReference>
<evidence type="ECO:0000259" key="3">
    <source>
        <dbReference type="Pfam" id="PF20250"/>
    </source>
</evidence>
<dbReference type="RefSeq" id="WP_090486676.1">
    <property type="nucleotide sequence ID" value="NZ_FOUO01000015.1"/>
</dbReference>
<name>A0A1I4SCG0_ECTMO</name>
<dbReference type="PANTHER" id="PTHR38032:SF1">
    <property type="entry name" value="RNA-BINDING PROTEIN KHPB N-TERMINAL DOMAIN-CONTAINING PROTEIN"/>
    <property type="match status" value="1"/>
</dbReference>
<feature type="region of interest" description="Disordered" evidence="2">
    <location>
        <begin position="1"/>
        <end position="36"/>
    </location>
</feature>
<dbReference type="PANTHER" id="PTHR38032">
    <property type="entry name" value="POLYMERASE-RELATED"/>
    <property type="match status" value="1"/>
</dbReference>
<accession>A0A1I4SCG0</accession>
<keyword evidence="1" id="KW-0175">Coiled coil</keyword>
<dbReference type="Pfam" id="PF03961">
    <property type="entry name" value="FapA"/>
    <property type="match status" value="1"/>
</dbReference>
<dbReference type="OrthoDB" id="5807941at2"/>